<dbReference type="HOGENOM" id="CLU_471874_0_0_1"/>
<protein>
    <recommendedName>
        <fullName evidence="2">C2H2-type domain-containing protein</fullName>
    </recommendedName>
</protein>
<dbReference type="PROSITE" id="PS00028">
    <property type="entry name" value="ZINC_FINGER_C2H2_1"/>
    <property type="match status" value="1"/>
</dbReference>
<proteinExistence type="predicted"/>
<evidence type="ECO:0000313" key="4">
    <source>
        <dbReference type="Proteomes" id="UP000009172"/>
    </source>
</evidence>
<dbReference type="InterPro" id="IPR013087">
    <property type="entry name" value="Znf_C2H2_type"/>
</dbReference>
<dbReference type="OrthoDB" id="10599729at2759"/>
<evidence type="ECO:0000259" key="2">
    <source>
        <dbReference type="PROSITE" id="PS50157"/>
    </source>
</evidence>
<organism evidence="3 4">
    <name type="scientific">Trichophyton tonsurans (strain CBS 112818)</name>
    <name type="common">Scalp ringworm fungus</name>
    <dbReference type="NCBI Taxonomy" id="647933"/>
    <lineage>
        <taxon>Eukaryota</taxon>
        <taxon>Fungi</taxon>
        <taxon>Dikarya</taxon>
        <taxon>Ascomycota</taxon>
        <taxon>Pezizomycotina</taxon>
        <taxon>Eurotiomycetes</taxon>
        <taxon>Eurotiomycetidae</taxon>
        <taxon>Onygenales</taxon>
        <taxon>Arthrodermataceae</taxon>
        <taxon>Trichophyton</taxon>
    </lineage>
</organism>
<accession>F2RYC0</accession>
<keyword evidence="1" id="KW-0479">Metal-binding</keyword>
<evidence type="ECO:0000256" key="1">
    <source>
        <dbReference type="PROSITE-ProRule" id="PRU00042"/>
    </source>
</evidence>
<dbReference type="AlphaFoldDB" id="F2RYC0"/>
<dbReference type="Proteomes" id="UP000009172">
    <property type="component" value="Unassembled WGS sequence"/>
</dbReference>
<dbReference type="Gene3D" id="3.30.160.60">
    <property type="entry name" value="Classic Zinc Finger"/>
    <property type="match status" value="1"/>
</dbReference>
<keyword evidence="1" id="KW-0863">Zinc-finger</keyword>
<dbReference type="EMBL" id="GG698493">
    <property type="protein sequence ID" value="EGD96319.1"/>
    <property type="molecule type" value="Genomic_DNA"/>
</dbReference>
<name>F2RYC0_TRIT1</name>
<sequence length="578" mass="64323">MTCGTGGPTHTATYPLQNPAKLPHHYAHTAIYPLHNPTKLPHHYEQYVNLPLPATDPCARRLTALSKDGDGTNKPTTPPFETLRTRVVGLQGRRGDLPNTNLPIRRKISVTTDGRAQCPQCPKTFAHRGHAQRHLLRHTGERPDGGSQVDMALFWGFVLPSYLFNIATMADSNADFLRYPKDQSYRAAQNLNAQSARIAFLEEAFQEGDRKDSTQYGVDLLGCVNTGNLTIWTILEIYLVIYKSNGAPPDLPKLNAIYQTSDMGPLPPSFTAAAAIIIAYFPTLSNPQPESVRLPRLASPFPLDYENKQSFTQASPNNNEHVTTRLVSKGSLEQATPIPSNEIMEWLAKNPGLEAELSTITTYFSVSGKNYGDMVRFFSCPDAETCRSIWHSSATPNNAVDSLLQSEADGILRVNRCIETTKWQLVQNLVDYPLDGVCSYSLFPPGAISTNDTPHKVEWIIHQKQGLGYSGVWQYDREKAALSLLRQDNIPHGLFVLLASTVLRCLESSPSVMLSEIQNDGIYILVLAYTGSEPYNDAIQFDRMPMLDKYMGPFFNGNQGRYLVDLYVQYVFEGDTGK</sequence>
<dbReference type="InterPro" id="IPR036236">
    <property type="entry name" value="Znf_C2H2_sf"/>
</dbReference>
<dbReference type="GO" id="GO:0008270">
    <property type="term" value="F:zinc ion binding"/>
    <property type="evidence" value="ECO:0007669"/>
    <property type="project" value="UniProtKB-KW"/>
</dbReference>
<keyword evidence="4" id="KW-1185">Reference proteome</keyword>
<keyword evidence="1" id="KW-0862">Zinc</keyword>
<evidence type="ECO:0000313" key="3">
    <source>
        <dbReference type="EMBL" id="EGD96319.1"/>
    </source>
</evidence>
<dbReference type="PROSITE" id="PS50157">
    <property type="entry name" value="ZINC_FINGER_C2H2_2"/>
    <property type="match status" value="1"/>
</dbReference>
<dbReference type="SUPFAM" id="SSF57667">
    <property type="entry name" value="beta-beta-alpha zinc fingers"/>
    <property type="match status" value="1"/>
</dbReference>
<gene>
    <name evidence="3" type="ORF">TESG_03771</name>
</gene>
<feature type="domain" description="C2H2-type" evidence="2">
    <location>
        <begin position="116"/>
        <end position="143"/>
    </location>
</feature>
<reference evidence="4" key="1">
    <citation type="journal article" date="2012" name="MBio">
        <title>Comparative genome analysis of Trichophyton rubrum and related dermatophytes reveals candidate genes involved in infection.</title>
        <authorList>
            <person name="Martinez D.A."/>
            <person name="Oliver B.G."/>
            <person name="Graeser Y."/>
            <person name="Goldberg J.M."/>
            <person name="Li W."/>
            <person name="Martinez-Rossi N.M."/>
            <person name="Monod M."/>
            <person name="Shelest E."/>
            <person name="Barton R.C."/>
            <person name="Birch E."/>
            <person name="Brakhage A.A."/>
            <person name="Chen Z."/>
            <person name="Gurr S.J."/>
            <person name="Heiman D."/>
            <person name="Heitman J."/>
            <person name="Kosti I."/>
            <person name="Rossi A."/>
            <person name="Saif S."/>
            <person name="Samalova M."/>
            <person name="Saunders C.W."/>
            <person name="Shea T."/>
            <person name="Summerbell R.C."/>
            <person name="Xu J."/>
            <person name="Young S."/>
            <person name="Zeng Q."/>
            <person name="Birren B.W."/>
            <person name="Cuomo C.A."/>
            <person name="White T.C."/>
        </authorList>
    </citation>
    <scope>NUCLEOTIDE SEQUENCE [LARGE SCALE GENOMIC DNA]</scope>
    <source>
        <strain evidence="4">CBS 112818</strain>
    </source>
</reference>